<feature type="region of interest" description="Disordered" evidence="9">
    <location>
        <begin position="434"/>
        <end position="455"/>
    </location>
</feature>
<dbReference type="SUPFAM" id="SSF103473">
    <property type="entry name" value="MFS general substrate transporter"/>
    <property type="match status" value="1"/>
</dbReference>
<organism evidence="12 13">
    <name type="scientific">Streptomyces diastaticus subsp. diastaticus</name>
    <dbReference type="NCBI Taxonomy" id="68040"/>
    <lineage>
        <taxon>Bacteria</taxon>
        <taxon>Bacillati</taxon>
        <taxon>Actinomycetota</taxon>
        <taxon>Actinomycetes</taxon>
        <taxon>Kitasatosporales</taxon>
        <taxon>Streptomycetaceae</taxon>
        <taxon>Streptomyces</taxon>
        <taxon>Streptomyces diastaticus group</taxon>
    </lineage>
</organism>
<comment type="subcellular location">
    <subcellularLocation>
        <location evidence="1">Cell membrane</location>
        <topology evidence="1">Multi-pass membrane protein</topology>
    </subcellularLocation>
</comment>
<dbReference type="EMBL" id="BLLN01000005">
    <property type="protein sequence ID" value="GFH73170.1"/>
    <property type="molecule type" value="Genomic_DNA"/>
</dbReference>
<keyword evidence="5 10" id="KW-0812">Transmembrane</keyword>
<dbReference type="PROSITE" id="PS50850">
    <property type="entry name" value="MFS"/>
    <property type="match status" value="1"/>
</dbReference>
<accession>A0ABQ1CS86</accession>
<dbReference type="PANTHER" id="PTHR43528">
    <property type="entry name" value="ALPHA-KETOGLUTARATE PERMEASE"/>
    <property type="match status" value="1"/>
</dbReference>
<evidence type="ECO:0000256" key="9">
    <source>
        <dbReference type="SAM" id="MobiDB-lite"/>
    </source>
</evidence>
<feature type="transmembrane region" description="Helical" evidence="10">
    <location>
        <begin position="55"/>
        <end position="79"/>
    </location>
</feature>
<feature type="transmembrane region" description="Helical" evidence="10">
    <location>
        <begin position="307"/>
        <end position="327"/>
    </location>
</feature>
<reference evidence="12 13" key="1">
    <citation type="submission" date="2020-02" db="EMBL/GenBank/DDBJ databases">
        <title>Whole genome shotgun sequence of Streptomyces diastaticus subsp. diastaticus NBRC 13412.</title>
        <authorList>
            <person name="Ichikawa N."/>
            <person name="Komaki H."/>
            <person name="Tamura T."/>
        </authorList>
    </citation>
    <scope>NUCLEOTIDE SEQUENCE [LARGE SCALE GENOMIC DNA]</scope>
    <source>
        <strain evidence="12 13">NBRC 13412</strain>
    </source>
</reference>
<feature type="transmembrane region" description="Helical" evidence="10">
    <location>
        <begin position="118"/>
        <end position="140"/>
    </location>
</feature>
<feature type="transmembrane region" description="Helical" evidence="10">
    <location>
        <begin position="278"/>
        <end position="295"/>
    </location>
</feature>
<feature type="transmembrane region" description="Helical" evidence="10">
    <location>
        <begin position="399"/>
        <end position="417"/>
    </location>
</feature>
<feature type="transmembrane region" description="Helical" evidence="10">
    <location>
        <begin position="191"/>
        <end position="210"/>
    </location>
</feature>
<dbReference type="PANTHER" id="PTHR43528:SF1">
    <property type="entry name" value="ALPHA-KETOGLUTARATE PERMEASE"/>
    <property type="match status" value="1"/>
</dbReference>
<feature type="transmembrane region" description="Helical" evidence="10">
    <location>
        <begin position="160"/>
        <end position="179"/>
    </location>
</feature>
<evidence type="ECO:0000256" key="10">
    <source>
        <dbReference type="SAM" id="Phobius"/>
    </source>
</evidence>
<gene>
    <name evidence="12" type="ORF">Sdia_39380</name>
</gene>
<dbReference type="Proteomes" id="UP000472710">
    <property type="component" value="Unassembled WGS sequence"/>
</dbReference>
<feature type="compositionally biased region" description="Gly residues" evidence="9">
    <location>
        <begin position="636"/>
        <end position="645"/>
    </location>
</feature>
<name>A0ABQ1CS86_STRDI</name>
<feature type="region of interest" description="Disordered" evidence="9">
    <location>
        <begin position="572"/>
        <end position="645"/>
    </location>
</feature>
<evidence type="ECO:0000256" key="2">
    <source>
        <dbReference type="ARBA" id="ARBA00008240"/>
    </source>
</evidence>
<protein>
    <recommendedName>
        <fullName evidence="11">Major facilitator superfamily (MFS) profile domain-containing protein</fullName>
    </recommendedName>
</protein>
<keyword evidence="7 10" id="KW-1133">Transmembrane helix</keyword>
<dbReference type="CDD" id="cd17367">
    <property type="entry name" value="MFS_KgtP"/>
    <property type="match status" value="1"/>
</dbReference>
<dbReference type="InterPro" id="IPR051084">
    <property type="entry name" value="H+-coupled_symporters"/>
</dbReference>
<evidence type="ECO:0000256" key="1">
    <source>
        <dbReference type="ARBA" id="ARBA00004651"/>
    </source>
</evidence>
<dbReference type="PROSITE" id="PS00217">
    <property type="entry name" value="SUGAR_TRANSPORT_2"/>
    <property type="match status" value="1"/>
</dbReference>
<dbReference type="InterPro" id="IPR020846">
    <property type="entry name" value="MFS_dom"/>
</dbReference>
<feature type="transmembrane region" description="Helical" evidence="10">
    <location>
        <begin position="241"/>
        <end position="258"/>
    </location>
</feature>
<sequence length="708" mass="74089">MADTVTVTTPSRRPLRQLLAASVGNAVEWYDWYAYTFLATYIAAQVFPEDADDSLVPLLAAFAVFAVGFFMRPVGGLLMGAVADRRGRRTALTVTILLMGGSSLLVGLTPTYASAGLLAPVVLVVARLLQGLSVGGEFAASTTFLVESAGPGRRGLFSSFQYVSTTVGQLAASGVAALLVSSLSSGQMDGWGWRVPFVLGAVLSLVGFWIRRGAHETRSAEQRGAPEPRLFDALRHHPRQSLLICGITAGGTLAYYTWTSYLPTYAELNVGMDKADALLVGTVSLAVFALLQPVGGMLSDRYGRKPVLLFFGIGFALLPVSLLRALTGSWLSLLLVQLAGMVLLTGFTSVSAAVNAEVFPARVRAAGIGFPYSLTVALFGGTAPYVGTLFKDLGHPGLFPWYVSVLCLVSSVVYLRLPETATRNWTGEPLSRRASVRVRRRQPGPQDGQHGTGLHGAGVVEAVQDPDLPPRRLQARALTGQRSCHVHGHAAPLGPVGDHVRRSGEAEPGAVDQALCRRLVESFEGLVEAEELAGLRTVRRDLHAGPVVLLSPAGRGVPLRPGGGCPRAQRHGVGGGGDAQHLGVGAAERREAAHGEGGETVGAQGELESGEREPRVPVVREPAGARRVGDRQQVGGEVGGGEGGGGVAHAVALVVEGDDLEGVAESLRQGARPRAGSIPQRRSSPAAAPSFGTGSTGSSTVGPLPWIW</sequence>
<evidence type="ECO:0000256" key="3">
    <source>
        <dbReference type="ARBA" id="ARBA00022448"/>
    </source>
</evidence>
<keyword evidence="6" id="KW-0769">Symport</keyword>
<feature type="transmembrane region" description="Helical" evidence="10">
    <location>
        <begin position="366"/>
        <end position="387"/>
    </location>
</feature>
<evidence type="ECO:0000313" key="12">
    <source>
        <dbReference type="EMBL" id="GFH73170.1"/>
    </source>
</evidence>
<evidence type="ECO:0000259" key="11">
    <source>
        <dbReference type="PROSITE" id="PS50850"/>
    </source>
</evidence>
<comment type="caution">
    <text evidence="12">The sequence shown here is derived from an EMBL/GenBank/DDBJ whole genome shotgun (WGS) entry which is preliminary data.</text>
</comment>
<keyword evidence="4" id="KW-1003">Cell membrane</keyword>
<evidence type="ECO:0000256" key="5">
    <source>
        <dbReference type="ARBA" id="ARBA00022692"/>
    </source>
</evidence>
<evidence type="ECO:0000256" key="8">
    <source>
        <dbReference type="ARBA" id="ARBA00023136"/>
    </source>
</evidence>
<dbReference type="InterPro" id="IPR011701">
    <property type="entry name" value="MFS"/>
</dbReference>
<dbReference type="Pfam" id="PF07690">
    <property type="entry name" value="MFS_1"/>
    <property type="match status" value="1"/>
</dbReference>
<feature type="transmembrane region" description="Helical" evidence="10">
    <location>
        <begin position="333"/>
        <end position="354"/>
    </location>
</feature>
<evidence type="ECO:0000313" key="13">
    <source>
        <dbReference type="Proteomes" id="UP000472710"/>
    </source>
</evidence>
<dbReference type="InterPro" id="IPR036259">
    <property type="entry name" value="MFS_trans_sf"/>
</dbReference>
<keyword evidence="3" id="KW-0813">Transport</keyword>
<feature type="transmembrane region" description="Helical" evidence="10">
    <location>
        <begin position="91"/>
        <end position="112"/>
    </location>
</feature>
<dbReference type="Gene3D" id="1.20.1250.20">
    <property type="entry name" value="MFS general substrate transporter like domains"/>
    <property type="match status" value="2"/>
</dbReference>
<feature type="domain" description="Major facilitator superfamily (MFS) profile" evidence="11">
    <location>
        <begin position="17"/>
        <end position="421"/>
    </location>
</feature>
<proteinExistence type="inferred from homology"/>
<dbReference type="PROSITE" id="PS00216">
    <property type="entry name" value="SUGAR_TRANSPORT_1"/>
    <property type="match status" value="1"/>
</dbReference>
<evidence type="ECO:0000256" key="6">
    <source>
        <dbReference type="ARBA" id="ARBA00022847"/>
    </source>
</evidence>
<keyword evidence="13" id="KW-1185">Reference proteome</keyword>
<keyword evidence="8 10" id="KW-0472">Membrane</keyword>
<dbReference type="InterPro" id="IPR005829">
    <property type="entry name" value="Sugar_transporter_CS"/>
</dbReference>
<feature type="compositionally biased region" description="Basic and acidic residues" evidence="9">
    <location>
        <begin position="587"/>
        <end position="597"/>
    </location>
</feature>
<evidence type="ECO:0000256" key="4">
    <source>
        <dbReference type="ARBA" id="ARBA00022475"/>
    </source>
</evidence>
<feature type="region of interest" description="Disordered" evidence="9">
    <location>
        <begin position="668"/>
        <end position="708"/>
    </location>
</feature>
<evidence type="ECO:0000256" key="7">
    <source>
        <dbReference type="ARBA" id="ARBA00022989"/>
    </source>
</evidence>
<comment type="similarity">
    <text evidence="2">Belongs to the major facilitator superfamily. Metabolite:H+ Symporter (MHS) family (TC 2.A.1.6) family.</text>
</comment>